<name>A0A0G0GLA8_9BACT</name>
<dbReference type="AlphaFoldDB" id="A0A0G0GLA8"/>
<sequence>MAETFETKYLDLVRKLRTRGIEATALLMGWNPGPDGIHYTIQVGSWQHGRKLTVVSGLGTDEAQIAVMKKTYDPTVPATPDQVSKEVDLKTLLAFGQDLLAFTGD</sequence>
<comment type="caution">
    <text evidence="1">The sequence shown here is derived from an EMBL/GenBank/DDBJ whole genome shotgun (WGS) entry which is preliminary data.</text>
</comment>
<evidence type="ECO:0000313" key="1">
    <source>
        <dbReference type="EMBL" id="KKQ26940.1"/>
    </source>
</evidence>
<dbReference type="Proteomes" id="UP000034849">
    <property type="component" value="Unassembled WGS sequence"/>
</dbReference>
<dbReference type="EMBL" id="LBSX01000018">
    <property type="protein sequence ID" value="KKQ26940.1"/>
    <property type="molecule type" value="Genomic_DNA"/>
</dbReference>
<proteinExistence type="predicted"/>
<reference evidence="1 2" key="1">
    <citation type="journal article" date="2015" name="Nature">
        <title>rRNA introns, odd ribosomes, and small enigmatic genomes across a large radiation of phyla.</title>
        <authorList>
            <person name="Brown C.T."/>
            <person name="Hug L.A."/>
            <person name="Thomas B.C."/>
            <person name="Sharon I."/>
            <person name="Castelle C.J."/>
            <person name="Singh A."/>
            <person name="Wilkins M.J."/>
            <person name="Williams K.H."/>
            <person name="Banfield J.F."/>
        </authorList>
    </citation>
    <scope>NUCLEOTIDE SEQUENCE [LARGE SCALE GENOMIC DNA]</scope>
</reference>
<evidence type="ECO:0000313" key="2">
    <source>
        <dbReference type="Proteomes" id="UP000034849"/>
    </source>
</evidence>
<gene>
    <name evidence="1" type="ORF">US42_C0018G0014</name>
</gene>
<organism evidence="1 2">
    <name type="scientific">Candidatus Magasanikbacteria bacterium GW2011_GWC2_37_14</name>
    <dbReference type="NCBI Taxonomy" id="1619046"/>
    <lineage>
        <taxon>Bacteria</taxon>
        <taxon>Candidatus Magasanikiibacteriota</taxon>
    </lineage>
</organism>
<protein>
    <submittedName>
        <fullName evidence="1">Uncharacterized protein</fullName>
    </submittedName>
</protein>
<accession>A0A0G0GLA8</accession>